<reference evidence="1" key="1">
    <citation type="submission" date="2019-08" db="EMBL/GenBank/DDBJ databases">
        <authorList>
            <person name="Kucharzyk K."/>
            <person name="Murdoch R.W."/>
            <person name="Higgins S."/>
            <person name="Loffler F."/>
        </authorList>
    </citation>
    <scope>NUCLEOTIDE SEQUENCE</scope>
</reference>
<dbReference type="EMBL" id="VSSQ01037025">
    <property type="protein sequence ID" value="MPM89620.1"/>
    <property type="molecule type" value="Genomic_DNA"/>
</dbReference>
<sequence>MRFRQRELDGLHIFVQRQLDAFAFVRLQLNPVAMSRAVGGAGAVEVADDAAGGQFKRRARFFRHRELGERPRRQQEFSGLQRPAADVFDPVVLGDHGFARFAGYGNFAREDGRDAQTLIVDQVDFGAQRHRGIGITAEAEAGGDQSGGHPPRPGRIFVTETGAFRRRPQTVAAGIEVAGAAALAGDRFRVDPADDFAGMGEVKPSFQIERRQYGRIAGLDDGGIFARGGEKSPEFVNIHR</sequence>
<dbReference type="AlphaFoldDB" id="A0A645DJJ6"/>
<protein>
    <submittedName>
        <fullName evidence="1">Uncharacterized protein</fullName>
    </submittedName>
</protein>
<gene>
    <name evidence="1" type="ORF">SDC9_136732</name>
</gene>
<organism evidence="1">
    <name type="scientific">bioreactor metagenome</name>
    <dbReference type="NCBI Taxonomy" id="1076179"/>
    <lineage>
        <taxon>unclassified sequences</taxon>
        <taxon>metagenomes</taxon>
        <taxon>ecological metagenomes</taxon>
    </lineage>
</organism>
<proteinExistence type="predicted"/>
<name>A0A645DJJ6_9ZZZZ</name>
<evidence type="ECO:0000313" key="1">
    <source>
        <dbReference type="EMBL" id="MPM89620.1"/>
    </source>
</evidence>
<comment type="caution">
    <text evidence="1">The sequence shown here is derived from an EMBL/GenBank/DDBJ whole genome shotgun (WGS) entry which is preliminary data.</text>
</comment>
<accession>A0A645DJJ6</accession>